<protein>
    <submittedName>
        <fullName evidence="1">Uncharacterized protein</fullName>
    </submittedName>
</protein>
<evidence type="ECO:0000313" key="2">
    <source>
        <dbReference type="Proteomes" id="UP000265520"/>
    </source>
</evidence>
<dbReference type="EMBL" id="LXQA010998681">
    <property type="protein sequence ID" value="MCI80567.1"/>
    <property type="molecule type" value="Genomic_DNA"/>
</dbReference>
<keyword evidence="2" id="KW-1185">Reference proteome</keyword>
<sequence>PQFPHLLYLAQHADASCATRSSCCGRGLVSVFGATRELVLRNAQCSPVLVNFLLVLAQRASCDAQRSGVLIQG</sequence>
<name>A0A392UXI4_9FABA</name>
<dbReference type="Proteomes" id="UP000265520">
    <property type="component" value="Unassembled WGS sequence"/>
</dbReference>
<feature type="non-terminal residue" evidence="1">
    <location>
        <position position="1"/>
    </location>
</feature>
<dbReference type="AlphaFoldDB" id="A0A392UXI4"/>
<evidence type="ECO:0000313" key="1">
    <source>
        <dbReference type="EMBL" id="MCI80567.1"/>
    </source>
</evidence>
<reference evidence="1 2" key="1">
    <citation type="journal article" date="2018" name="Front. Plant Sci.">
        <title>Red Clover (Trifolium pratense) and Zigzag Clover (T. medium) - A Picture of Genomic Similarities and Differences.</title>
        <authorList>
            <person name="Dluhosova J."/>
            <person name="Istvanek J."/>
            <person name="Nedelnik J."/>
            <person name="Repkova J."/>
        </authorList>
    </citation>
    <scope>NUCLEOTIDE SEQUENCE [LARGE SCALE GENOMIC DNA]</scope>
    <source>
        <strain evidence="2">cv. 10/8</strain>
        <tissue evidence="1">Leaf</tissue>
    </source>
</reference>
<accession>A0A392UXI4</accession>
<comment type="caution">
    <text evidence="1">The sequence shown here is derived from an EMBL/GenBank/DDBJ whole genome shotgun (WGS) entry which is preliminary data.</text>
</comment>
<proteinExistence type="predicted"/>
<organism evidence="1 2">
    <name type="scientific">Trifolium medium</name>
    <dbReference type="NCBI Taxonomy" id="97028"/>
    <lineage>
        <taxon>Eukaryota</taxon>
        <taxon>Viridiplantae</taxon>
        <taxon>Streptophyta</taxon>
        <taxon>Embryophyta</taxon>
        <taxon>Tracheophyta</taxon>
        <taxon>Spermatophyta</taxon>
        <taxon>Magnoliopsida</taxon>
        <taxon>eudicotyledons</taxon>
        <taxon>Gunneridae</taxon>
        <taxon>Pentapetalae</taxon>
        <taxon>rosids</taxon>
        <taxon>fabids</taxon>
        <taxon>Fabales</taxon>
        <taxon>Fabaceae</taxon>
        <taxon>Papilionoideae</taxon>
        <taxon>50 kb inversion clade</taxon>
        <taxon>NPAAA clade</taxon>
        <taxon>Hologalegina</taxon>
        <taxon>IRL clade</taxon>
        <taxon>Trifolieae</taxon>
        <taxon>Trifolium</taxon>
    </lineage>
</organism>